<protein>
    <recommendedName>
        <fullName evidence="9">Multidrug-efflux transporter</fullName>
    </recommendedName>
</protein>
<dbReference type="AlphaFoldDB" id="A0A9X2EL24"/>
<keyword evidence="5 10" id="KW-0812">Transmembrane</keyword>
<dbReference type="InterPro" id="IPR048279">
    <property type="entry name" value="MdtK-like"/>
</dbReference>
<proteinExistence type="predicted"/>
<gene>
    <name evidence="11" type="ORF">NDO55_06795</name>
</gene>
<evidence type="ECO:0000256" key="3">
    <source>
        <dbReference type="ARBA" id="ARBA00022449"/>
    </source>
</evidence>
<keyword evidence="7" id="KW-0406">Ion transport</keyword>
<name>A0A9X2EL24_9SPHN</name>
<feature type="transmembrane region" description="Helical" evidence="10">
    <location>
        <begin position="137"/>
        <end position="155"/>
    </location>
</feature>
<dbReference type="InterPro" id="IPR002528">
    <property type="entry name" value="MATE_fam"/>
</dbReference>
<keyword evidence="8 10" id="KW-0472">Membrane</keyword>
<dbReference type="GO" id="GO:0042910">
    <property type="term" value="F:xenobiotic transmembrane transporter activity"/>
    <property type="evidence" value="ECO:0007669"/>
    <property type="project" value="InterPro"/>
</dbReference>
<feature type="transmembrane region" description="Helical" evidence="10">
    <location>
        <begin position="56"/>
        <end position="80"/>
    </location>
</feature>
<evidence type="ECO:0000313" key="12">
    <source>
        <dbReference type="Proteomes" id="UP001155128"/>
    </source>
</evidence>
<dbReference type="RefSeq" id="WP_252113653.1">
    <property type="nucleotide sequence ID" value="NZ_JAMSHT010000001.1"/>
</dbReference>
<dbReference type="GO" id="GO:0005886">
    <property type="term" value="C:plasma membrane"/>
    <property type="evidence" value="ECO:0007669"/>
    <property type="project" value="UniProtKB-SubCell"/>
</dbReference>
<comment type="subcellular location">
    <subcellularLocation>
        <location evidence="1">Cell inner membrane</location>
        <topology evidence="1">Multi-pass membrane protein</topology>
    </subcellularLocation>
</comment>
<dbReference type="Pfam" id="PF01554">
    <property type="entry name" value="MatE"/>
    <property type="match status" value="2"/>
</dbReference>
<evidence type="ECO:0000256" key="1">
    <source>
        <dbReference type="ARBA" id="ARBA00004429"/>
    </source>
</evidence>
<organism evidence="11 12">
    <name type="scientific">Sphingomicrobium sediminis</name>
    <dbReference type="NCBI Taxonomy" id="2950949"/>
    <lineage>
        <taxon>Bacteria</taxon>
        <taxon>Pseudomonadati</taxon>
        <taxon>Pseudomonadota</taxon>
        <taxon>Alphaproteobacteria</taxon>
        <taxon>Sphingomonadales</taxon>
        <taxon>Sphingomonadaceae</taxon>
        <taxon>Sphingomicrobium</taxon>
    </lineage>
</organism>
<comment type="caution">
    <text evidence="11">The sequence shown here is derived from an EMBL/GenBank/DDBJ whole genome shotgun (WGS) entry which is preliminary data.</text>
</comment>
<evidence type="ECO:0000256" key="10">
    <source>
        <dbReference type="SAM" id="Phobius"/>
    </source>
</evidence>
<dbReference type="PANTHER" id="PTHR43298">
    <property type="entry name" value="MULTIDRUG RESISTANCE PROTEIN NORM-RELATED"/>
    <property type="match status" value="1"/>
</dbReference>
<dbReference type="PANTHER" id="PTHR43298:SF2">
    <property type="entry name" value="FMN_FAD EXPORTER YEEO-RELATED"/>
    <property type="match status" value="1"/>
</dbReference>
<dbReference type="Proteomes" id="UP001155128">
    <property type="component" value="Unassembled WGS sequence"/>
</dbReference>
<evidence type="ECO:0000256" key="2">
    <source>
        <dbReference type="ARBA" id="ARBA00022448"/>
    </source>
</evidence>
<keyword evidence="6 10" id="KW-1133">Transmembrane helix</keyword>
<evidence type="ECO:0000256" key="5">
    <source>
        <dbReference type="ARBA" id="ARBA00022692"/>
    </source>
</evidence>
<feature type="transmembrane region" description="Helical" evidence="10">
    <location>
        <begin position="101"/>
        <end position="125"/>
    </location>
</feature>
<keyword evidence="2" id="KW-0813">Transport</keyword>
<feature type="transmembrane region" description="Helical" evidence="10">
    <location>
        <begin position="249"/>
        <end position="272"/>
    </location>
</feature>
<dbReference type="InterPro" id="IPR050222">
    <property type="entry name" value="MATE_MdtK"/>
</dbReference>
<dbReference type="GO" id="GO:0015297">
    <property type="term" value="F:antiporter activity"/>
    <property type="evidence" value="ECO:0007669"/>
    <property type="project" value="UniProtKB-KW"/>
</dbReference>
<keyword evidence="4" id="KW-1003">Cell membrane</keyword>
<dbReference type="PIRSF" id="PIRSF006603">
    <property type="entry name" value="DinF"/>
    <property type="match status" value="1"/>
</dbReference>
<dbReference type="CDD" id="cd13131">
    <property type="entry name" value="MATE_NorM_like"/>
    <property type="match status" value="1"/>
</dbReference>
<feature type="transmembrane region" description="Helical" evidence="10">
    <location>
        <begin position="362"/>
        <end position="379"/>
    </location>
</feature>
<dbReference type="NCBIfam" id="TIGR00797">
    <property type="entry name" value="matE"/>
    <property type="match status" value="1"/>
</dbReference>
<feature type="transmembrane region" description="Helical" evidence="10">
    <location>
        <begin position="167"/>
        <end position="187"/>
    </location>
</feature>
<feature type="transmembrane region" description="Helical" evidence="10">
    <location>
        <begin position="21"/>
        <end position="44"/>
    </location>
</feature>
<evidence type="ECO:0000256" key="9">
    <source>
        <dbReference type="ARBA" id="ARBA00031636"/>
    </source>
</evidence>
<keyword evidence="3" id="KW-0050">Antiport</keyword>
<feature type="transmembrane region" description="Helical" evidence="10">
    <location>
        <begin position="426"/>
        <end position="445"/>
    </location>
</feature>
<feature type="transmembrane region" description="Helical" evidence="10">
    <location>
        <begin position="199"/>
        <end position="221"/>
    </location>
</feature>
<dbReference type="EMBL" id="JAMSHT010000001">
    <property type="protein sequence ID" value="MCM8557524.1"/>
    <property type="molecule type" value="Genomic_DNA"/>
</dbReference>
<dbReference type="GO" id="GO:0006811">
    <property type="term" value="P:monoatomic ion transport"/>
    <property type="evidence" value="ECO:0007669"/>
    <property type="project" value="UniProtKB-KW"/>
</dbReference>
<evidence type="ECO:0000256" key="8">
    <source>
        <dbReference type="ARBA" id="ARBA00023136"/>
    </source>
</evidence>
<evidence type="ECO:0000256" key="7">
    <source>
        <dbReference type="ARBA" id="ARBA00023065"/>
    </source>
</evidence>
<keyword evidence="12" id="KW-1185">Reference proteome</keyword>
<evidence type="ECO:0000256" key="6">
    <source>
        <dbReference type="ARBA" id="ARBA00022989"/>
    </source>
</evidence>
<feature type="transmembrane region" description="Helical" evidence="10">
    <location>
        <begin position="321"/>
        <end position="342"/>
    </location>
</feature>
<evidence type="ECO:0000256" key="4">
    <source>
        <dbReference type="ARBA" id="ARBA00022475"/>
    </source>
</evidence>
<accession>A0A9X2EL24</accession>
<sequence>MAIEAHEPGSWRREFRATLKLAWPLILTNLTMASVQAIDTFFIGRYGTSELAAVALALNLTFALNLIALGVITAASPMMATALGRGKGRVKDVRRSFRQSVWLAITVTIPLWAILMNAETVIGWLGQDPALAVNAQVFLWGYLWSTFLFLLFNAMRNFLAALERPGWILLISASSIPINSLLDYALIFGELGAPELGVFGAGIASTITWAIMAVAMFAVILTDRQFKRFQLFARFWRPDWERYRNMWKLGLPIGLAMGFEGGVFSAAAYLMGLVGEQALAAHAIALQIAALSFMVPWGIAQASTVRVGLMHGRGDKDGIARAGWTAWMLGVGFMSCMAIFLWTFPEELIGLFLADTPENTEVIALGASFLVIAAIFQIVDGAQVVGAGVLRGLHDTKIPMIFTFVGYWLIGIGAGAWLAFEAGWEGVGIWSGLAIGLAIVGVLMLQRWMRRERLGLMSDEPSKESSPAPVD</sequence>
<feature type="transmembrane region" description="Helical" evidence="10">
    <location>
        <begin position="400"/>
        <end position="420"/>
    </location>
</feature>
<feature type="transmembrane region" description="Helical" evidence="10">
    <location>
        <begin position="278"/>
        <end position="300"/>
    </location>
</feature>
<evidence type="ECO:0000313" key="11">
    <source>
        <dbReference type="EMBL" id="MCM8557524.1"/>
    </source>
</evidence>
<reference evidence="11" key="1">
    <citation type="submission" date="2022-06" db="EMBL/GenBank/DDBJ databases">
        <title>Sphingomicrobium sedimins sp. nov., a marine bacterium isolated from tidal flat.</title>
        <authorList>
            <person name="Kim C.-H."/>
            <person name="Yoo Y."/>
            <person name="Kim J.-J."/>
        </authorList>
    </citation>
    <scope>NUCLEOTIDE SEQUENCE</scope>
    <source>
        <strain evidence="11">GRR-S6-50</strain>
    </source>
</reference>